<name>A0A0H5G3H5_YEREN</name>
<dbReference type="RefSeq" id="WP_023160757.1">
    <property type="nucleotide sequence ID" value="NZ_CFLA01000002.1"/>
</dbReference>
<dbReference type="AlphaFoldDB" id="A0A0H5G3H5"/>
<dbReference type="EMBL" id="CGBR01000005">
    <property type="protein sequence ID" value="CFQ57636.1"/>
    <property type="molecule type" value="Genomic_DNA"/>
</dbReference>
<reference evidence="1 2" key="1">
    <citation type="submission" date="2015-03" db="EMBL/GenBank/DDBJ databases">
        <authorList>
            <person name="Murphy D."/>
        </authorList>
    </citation>
    <scope>NUCLEOTIDE SEQUENCE [LARGE SCALE GENOMIC DNA]</scope>
    <source>
        <strain evidence="1 2">IP26249</strain>
    </source>
</reference>
<dbReference type="Pfam" id="PF05069">
    <property type="entry name" value="Phage_tail_S"/>
    <property type="match status" value="1"/>
</dbReference>
<sequence>MGIQVEVFGTEKLAQLQQAVERLADSGLRGELLESLGAIVETQTRRRITDEKESPSGTAWQDWSDGYAKTRHGNQSLLQGDGNLNDSITYVVERNQVRVGTPLEYARVHQEGFNGSVSVGSHQRLIKQAFGRVLKHPVWQTVGAHSRMMSIAQREFLGLSSSNSKELLHVIGDFWKEVLP</sequence>
<dbReference type="InterPro" id="IPR006522">
    <property type="entry name" value="Phage_virion_morphogenesis"/>
</dbReference>
<proteinExistence type="predicted"/>
<accession>A0A0H5G3H5</accession>
<gene>
    <name evidence="1" type="ORF">ERS137941_01194</name>
</gene>
<dbReference type="NCBIfam" id="TIGR01635">
    <property type="entry name" value="tail_comp_S"/>
    <property type="match status" value="1"/>
</dbReference>
<dbReference type="Proteomes" id="UP000048841">
    <property type="component" value="Unassembled WGS sequence"/>
</dbReference>
<protein>
    <submittedName>
        <fullName evidence="1">Mu-like prophage protein gpG</fullName>
    </submittedName>
</protein>
<evidence type="ECO:0000313" key="2">
    <source>
        <dbReference type="Proteomes" id="UP000048841"/>
    </source>
</evidence>
<organism evidence="1 2">
    <name type="scientific">Yersinia enterocolitica</name>
    <dbReference type="NCBI Taxonomy" id="630"/>
    <lineage>
        <taxon>Bacteria</taxon>
        <taxon>Pseudomonadati</taxon>
        <taxon>Pseudomonadota</taxon>
        <taxon>Gammaproteobacteria</taxon>
        <taxon>Enterobacterales</taxon>
        <taxon>Yersiniaceae</taxon>
        <taxon>Yersinia</taxon>
    </lineage>
</organism>
<evidence type="ECO:0000313" key="1">
    <source>
        <dbReference type="EMBL" id="CFQ57636.1"/>
    </source>
</evidence>